<feature type="compositionally biased region" description="Low complexity" evidence="1">
    <location>
        <begin position="132"/>
        <end position="146"/>
    </location>
</feature>
<feature type="chain" id="PRO_5012005559" description="Viral protein TPX" evidence="3">
    <location>
        <begin position="36"/>
        <end position="318"/>
    </location>
</feature>
<feature type="compositionally biased region" description="Low complexity" evidence="1">
    <location>
        <begin position="184"/>
        <end position="214"/>
    </location>
</feature>
<dbReference type="AlphaFoldDB" id="A0A1Q8VCU7"/>
<keyword evidence="2" id="KW-0812">Transmembrane</keyword>
<comment type="caution">
    <text evidence="4">The sequence shown here is derived from an EMBL/GenBank/DDBJ whole genome shotgun (WGS) entry which is preliminary data.</text>
</comment>
<feature type="region of interest" description="Disordered" evidence="1">
    <location>
        <begin position="157"/>
        <end position="214"/>
    </location>
</feature>
<feature type="transmembrane region" description="Helical" evidence="2">
    <location>
        <begin position="216"/>
        <end position="238"/>
    </location>
</feature>
<gene>
    <name evidence="4" type="ORF">BKH31_08555</name>
</gene>
<feature type="compositionally biased region" description="Pro residues" evidence="1">
    <location>
        <begin position="294"/>
        <end position="310"/>
    </location>
</feature>
<feature type="compositionally biased region" description="Basic and acidic residues" evidence="1">
    <location>
        <begin position="157"/>
        <end position="167"/>
    </location>
</feature>
<keyword evidence="2" id="KW-0472">Membrane</keyword>
<evidence type="ECO:0000313" key="5">
    <source>
        <dbReference type="Proteomes" id="UP000186471"/>
    </source>
</evidence>
<dbReference type="EMBL" id="MSKK01000036">
    <property type="protein sequence ID" value="OLO45928.1"/>
    <property type="molecule type" value="Genomic_DNA"/>
</dbReference>
<dbReference type="Proteomes" id="UP000186471">
    <property type="component" value="Unassembled WGS sequence"/>
</dbReference>
<evidence type="ECO:0008006" key="6">
    <source>
        <dbReference type="Google" id="ProtNLM"/>
    </source>
</evidence>
<evidence type="ECO:0000256" key="3">
    <source>
        <dbReference type="SAM" id="SignalP"/>
    </source>
</evidence>
<keyword evidence="3" id="KW-0732">Signal</keyword>
<keyword evidence="2" id="KW-1133">Transmembrane helix</keyword>
<protein>
    <recommendedName>
        <fullName evidence="6">Viral protein TPX</fullName>
    </recommendedName>
</protein>
<accession>A0A1Q8VCU7</accession>
<sequence length="318" mass="33250">MRHLALRHTPATSLAGMLCLAISFLLVAAASPSSAAMLATLTKEDKLSVEIVIKSDQEVTSTITITSPASREKNLKEFCVESSFTQNSTKPDLTFTNENGTAICKAAFTKTVSESNLVSHDGDEYVVDTHNDSTSGSNNNSSTPLTIIFPGKVTDADGGKIEGDEQNKVSFTGFDNHKVRGKDTAQAASQPAPSSTPSSSSTPAPNSTSSSHSSGGMTGIIVILVVIAVVGAIVALVSNTLKKNREQKYLDALGQQSLQASTLIPVSQPVPLSAQAQTGPSPTQPAYSPAPQQYQPPYPQGPGPTPPVPPNHNGYRGY</sequence>
<evidence type="ECO:0000256" key="1">
    <source>
        <dbReference type="SAM" id="MobiDB-lite"/>
    </source>
</evidence>
<evidence type="ECO:0000313" key="4">
    <source>
        <dbReference type="EMBL" id="OLO45928.1"/>
    </source>
</evidence>
<evidence type="ECO:0000256" key="2">
    <source>
        <dbReference type="SAM" id="Phobius"/>
    </source>
</evidence>
<organism evidence="4 5">
    <name type="scientific">Actinomyces oris</name>
    <dbReference type="NCBI Taxonomy" id="544580"/>
    <lineage>
        <taxon>Bacteria</taxon>
        <taxon>Bacillati</taxon>
        <taxon>Actinomycetota</taxon>
        <taxon>Actinomycetes</taxon>
        <taxon>Actinomycetales</taxon>
        <taxon>Actinomycetaceae</taxon>
        <taxon>Actinomyces</taxon>
    </lineage>
</organism>
<reference evidence="4 5" key="1">
    <citation type="submission" date="2016-12" db="EMBL/GenBank/DDBJ databases">
        <title>Genomic comparison of strains in the 'Actinomyces naeslundii' group.</title>
        <authorList>
            <person name="Mughal S.R."/>
            <person name="Do T."/>
            <person name="Gilbert S.C."/>
            <person name="Witherden E.A."/>
            <person name="Didelot X."/>
            <person name="Beighton D."/>
        </authorList>
    </citation>
    <scope>NUCLEOTIDE SEQUENCE [LARGE SCALE GENOMIC DNA]</scope>
    <source>
        <strain evidence="4 5">R21091</strain>
    </source>
</reference>
<feature type="region of interest" description="Disordered" evidence="1">
    <location>
        <begin position="272"/>
        <end position="318"/>
    </location>
</feature>
<name>A0A1Q8VCU7_9ACTO</name>
<feature type="signal peptide" evidence="3">
    <location>
        <begin position="1"/>
        <end position="35"/>
    </location>
</feature>
<feature type="region of interest" description="Disordered" evidence="1">
    <location>
        <begin position="128"/>
        <end position="147"/>
    </location>
</feature>
<proteinExistence type="predicted"/>
<feature type="compositionally biased region" description="Low complexity" evidence="1">
    <location>
        <begin position="280"/>
        <end position="293"/>
    </location>
</feature>
<dbReference type="OrthoDB" id="3261124at2"/>